<organism evidence="3 4">
    <name type="scientific">Desulfosudis oleivorans (strain DSM 6200 / JCM 39069 / Hxd3)</name>
    <name type="common">Desulfococcus oleovorans</name>
    <dbReference type="NCBI Taxonomy" id="96561"/>
    <lineage>
        <taxon>Bacteria</taxon>
        <taxon>Pseudomonadati</taxon>
        <taxon>Thermodesulfobacteriota</taxon>
        <taxon>Desulfobacteria</taxon>
        <taxon>Desulfobacterales</taxon>
        <taxon>Desulfosudaceae</taxon>
        <taxon>Desulfosudis</taxon>
    </lineage>
</organism>
<feature type="signal peptide" evidence="1">
    <location>
        <begin position="1"/>
        <end position="18"/>
    </location>
</feature>
<dbReference type="OrthoDB" id="5510290at2"/>
<reference evidence="3 4" key="1">
    <citation type="submission" date="2007-10" db="EMBL/GenBank/DDBJ databases">
        <title>Complete sequence of Desulfococcus oleovorans Hxd3.</title>
        <authorList>
            <consortium name="US DOE Joint Genome Institute"/>
            <person name="Copeland A."/>
            <person name="Lucas S."/>
            <person name="Lapidus A."/>
            <person name="Barry K."/>
            <person name="Glavina del Rio T."/>
            <person name="Dalin E."/>
            <person name="Tice H."/>
            <person name="Pitluck S."/>
            <person name="Kiss H."/>
            <person name="Brettin T."/>
            <person name="Bruce D."/>
            <person name="Detter J.C."/>
            <person name="Han C."/>
            <person name="Schmutz J."/>
            <person name="Larimer F."/>
            <person name="Land M."/>
            <person name="Hauser L."/>
            <person name="Kyrpides N."/>
            <person name="Kim E."/>
            <person name="Wawrik B."/>
            <person name="Richardson P."/>
        </authorList>
    </citation>
    <scope>NUCLEOTIDE SEQUENCE [LARGE SCALE GENOMIC DNA]</scope>
    <source>
        <strain evidence="4">DSM 6200 / JCM 39069 / Hxd3</strain>
    </source>
</reference>
<feature type="chain" id="PRO_5002731740" description="DUF2059 domain-containing protein" evidence="1">
    <location>
        <begin position="19"/>
        <end position="149"/>
    </location>
</feature>
<accession>A8ZTG5</accession>
<evidence type="ECO:0000259" key="2">
    <source>
        <dbReference type="Pfam" id="PF09832"/>
    </source>
</evidence>
<evidence type="ECO:0000313" key="4">
    <source>
        <dbReference type="Proteomes" id="UP000008561"/>
    </source>
</evidence>
<dbReference type="Pfam" id="PF09832">
    <property type="entry name" value="DUF2059"/>
    <property type="match status" value="1"/>
</dbReference>
<keyword evidence="1" id="KW-0732">Signal</keyword>
<dbReference type="eggNOG" id="COG3184">
    <property type="taxonomic scope" value="Bacteria"/>
</dbReference>
<sequence length="149" mass="16697">MKKVLIAFIICIAATAFALEDTPSNRQKEAARYLKTTPPADMMKDMAQKVSMNLPPENREEFKALLTKHLDLEAFTKIMKDSMEKHFTADELKALADFYGSPVGKSAMNKFGDYMGDIMPAIQAELLKAHAEAIKENAEANRQKQNAEE</sequence>
<keyword evidence="4" id="KW-1185">Reference proteome</keyword>
<dbReference type="STRING" id="96561.Dole_0419"/>
<dbReference type="AlphaFoldDB" id="A8ZTG5"/>
<dbReference type="InterPro" id="IPR018637">
    <property type="entry name" value="DUF2059"/>
</dbReference>
<dbReference type="KEGG" id="dol:Dole_0419"/>
<evidence type="ECO:0000313" key="3">
    <source>
        <dbReference type="EMBL" id="ABW66229.1"/>
    </source>
</evidence>
<name>A8ZTG5_DESOH</name>
<dbReference type="EMBL" id="CP000859">
    <property type="protein sequence ID" value="ABW66229.1"/>
    <property type="molecule type" value="Genomic_DNA"/>
</dbReference>
<protein>
    <recommendedName>
        <fullName evidence="2">DUF2059 domain-containing protein</fullName>
    </recommendedName>
</protein>
<dbReference type="Proteomes" id="UP000008561">
    <property type="component" value="Chromosome"/>
</dbReference>
<proteinExistence type="predicted"/>
<dbReference type="RefSeq" id="WP_012173848.1">
    <property type="nucleotide sequence ID" value="NC_009943.1"/>
</dbReference>
<evidence type="ECO:0000256" key="1">
    <source>
        <dbReference type="SAM" id="SignalP"/>
    </source>
</evidence>
<dbReference type="HOGENOM" id="CLU_146003_0_0_7"/>
<feature type="domain" description="DUF2059" evidence="2">
    <location>
        <begin position="75"/>
        <end position="126"/>
    </location>
</feature>
<gene>
    <name evidence="3" type="ordered locus">Dole_0419</name>
</gene>